<reference evidence="2" key="2">
    <citation type="submission" date="2023-11" db="UniProtKB">
        <authorList>
            <consortium name="WormBaseParasite"/>
        </authorList>
    </citation>
    <scope>IDENTIFICATION</scope>
</reference>
<organism evidence="1 2">
    <name type="scientific">Trichobilharzia regenti</name>
    <name type="common">Nasal bird schistosome</name>
    <dbReference type="NCBI Taxonomy" id="157069"/>
    <lineage>
        <taxon>Eukaryota</taxon>
        <taxon>Metazoa</taxon>
        <taxon>Spiralia</taxon>
        <taxon>Lophotrochozoa</taxon>
        <taxon>Platyhelminthes</taxon>
        <taxon>Trematoda</taxon>
        <taxon>Digenea</taxon>
        <taxon>Strigeidida</taxon>
        <taxon>Schistosomatoidea</taxon>
        <taxon>Schistosomatidae</taxon>
        <taxon>Trichobilharzia</taxon>
    </lineage>
</organism>
<reference evidence="1" key="1">
    <citation type="submission" date="2022-06" db="EMBL/GenBank/DDBJ databases">
        <authorList>
            <person name="Berger JAMES D."/>
            <person name="Berger JAMES D."/>
        </authorList>
    </citation>
    <scope>NUCLEOTIDE SEQUENCE [LARGE SCALE GENOMIC DNA]</scope>
</reference>
<name>A0AA85KBE9_TRIRE</name>
<keyword evidence="1" id="KW-1185">Reference proteome</keyword>
<dbReference type="AlphaFoldDB" id="A0AA85KBE9"/>
<accession>A0AA85KBE9</accession>
<sequence length="106" mass="12309">MAAGQKELQQQTNYLGTYHSTNTLYKIEVDWTHTMEAIFERHYTFHILEENMSGKRQVSRMPECGIDDIVQAGGNESLWSPVEQAKKENKRRLLRRARNGGMLLEP</sequence>
<evidence type="ECO:0000313" key="2">
    <source>
        <dbReference type="WBParaSite" id="TREG1_74320.1"/>
    </source>
</evidence>
<protein>
    <submittedName>
        <fullName evidence="2">Uncharacterized protein</fullName>
    </submittedName>
</protein>
<dbReference type="WBParaSite" id="TREG1_74320.1">
    <property type="protein sequence ID" value="TREG1_74320.1"/>
    <property type="gene ID" value="TREG1_74320"/>
</dbReference>
<evidence type="ECO:0000313" key="1">
    <source>
        <dbReference type="Proteomes" id="UP000050795"/>
    </source>
</evidence>
<proteinExistence type="predicted"/>
<dbReference type="Proteomes" id="UP000050795">
    <property type="component" value="Unassembled WGS sequence"/>
</dbReference>